<evidence type="ECO:0000256" key="2">
    <source>
        <dbReference type="ARBA" id="ARBA00022884"/>
    </source>
</evidence>
<dbReference type="InterPro" id="IPR014720">
    <property type="entry name" value="dsRBD_dom"/>
</dbReference>
<gene>
    <name evidence="6" type="ORF">C5167_012608</name>
</gene>
<dbReference type="AlphaFoldDB" id="A0A4Y7J135"/>
<dbReference type="Proteomes" id="UP000316621">
    <property type="component" value="Chromosome 3"/>
</dbReference>
<evidence type="ECO:0000259" key="4">
    <source>
        <dbReference type="PROSITE" id="PS50137"/>
    </source>
</evidence>
<keyword evidence="2 3" id="KW-0694">RNA-binding</keyword>
<dbReference type="GO" id="GO:0003723">
    <property type="term" value="F:RNA binding"/>
    <property type="evidence" value="ECO:0007669"/>
    <property type="project" value="UniProtKB-UniRule"/>
</dbReference>
<name>A0A4Y7J135_PAPSO</name>
<sequence length="378" mass="42647">MSPITIGTLYAFSLVPSIMHRVESILLARSLKKIHLDHFPNQYVVPTMKVLEAITTKKCQEEFSLESLETLGDSFLKYAVSRHLFRSNKNQHEGLLTIKKGRMISNEVLCMLGCDRKLQGFIRNVCFNPKEWAIPDEPTCCITLDETVISAEKIYIKGTRYMRSKVVADVVEALIGVYLSSCGEMAALQFIDWLGLKVAFFSEHDQLHNETTIPLIHPERHVNISHLESVLNYSFRDPSLLVEALTHGSYHLSDVPRCYQVLGDIIESLAGAILVDSHYDKDVVWASIKHLLEPLVTPETVKLHPVRELQELCQRNNFVCERSVSFDKGIASLTIQVKGERMSYCHTCTGANKKMAKKLASKAVLDYLKGQSTPVVVQ</sequence>
<dbReference type="GO" id="GO:0005737">
    <property type="term" value="C:cytoplasm"/>
    <property type="evidence" value="ECO:0007669"/>
    <property type="project" value="TreeGrafter"/>
</dbReference>
<dbReference type="Gene3D" id="1.10.1520.10">
    <property type="entry name" value="Ribonuclease III domain"/>
    <property type="match status" value="3"/>
</dbReference>
<dbReference type="CDD" id="cd00593">
    <property type="entry name" value="RIBOc"/>
    <property type="match status" value="1"/>
</dbReference>
<evidence type="ECO:0000259" key="5">
    <source>
        <dbReference type="PROSITE" id="PS50142"/>
    </source>
</evidence>
<dbReference type="InterPro" id="IPR036389">
    <property type="entry name" value="RNase_III_sf"/>
</dbReference>
<proteinExistence type="predicted"/>
<keyword evidence="1" id="KW-0378">Hydrolase</keyword>
<dbReference type="SMART" id="SM00358">
    <property type="entry name" value="DSRM"/>
    <property type="match status" value="1"/>
</dbReference>
<dbReference type="GO" id="GO:0005634">
    <property type="term" value="C:nucleus"/>
    <property type="evidence" value="ECO:0007669"/>
    <property type="project" value="TreeGrafter"/>
</dbReference>
<dbReference type="PANTHER" id="PTHR14950">
    <property type="entry name" value="DICER-RELATED"/>
    <property type="match status" value="1"/>
</dbReference>
<dbReference type="Gramene" id="RZC53760">
    <property type="protein sequence ID" value="RZC53760"/>
    <property type="gene ID" value="C5167_012608"/>
</dbReference>
<dbReference type="PROSITE" id="PS50137">
    <property type="entry name" value="DS_RBD"/>
    <property type="match status" value="1"/>
</dbReference>
<feature type="domain" description="DRBM" evidence="4">
    <location>
        <begin position="304"/>
        <end position="370"/>
    </location>
</feature>
<dbReference type="GO" id="GO:0030422">
    <property type="term" value="P:siRNA processing"/>
    <property type="evidence" value="ECO:0007669"/>
    <property type="project" value="TreeGrafter"/>
</dbReference>
<reference evidence="6 7" key="1">
    <citation type="journal article" date="2018" name="Science">
        <title>The opium poppy genome and morphinan production.</title>
        <authorList>
            <person name="Guo L."/>
            <person name="Winzer T."/>
            <person name="Yang X."/>
            <person name="Li Y."/>
            <person name="Ning Z."/>
            <person name="He Z."/>
            <person name="Teodor R."/>
            <person name="Lu Y."/>
            <person name="Bowser T.A."/>
            <person name="Graham I.A."/>
            <person name="Ye K."/>
        </authorList>
    </citation>
    <scope>NUCLEOTIDE SEQUENCE [LARGE SCALE GENOMIC DNA]</scope>
    <source>
        <strain evidence="7">cv. HN1</strain>
        <tissue evidence="6">Leaves</tissue>
    </source>
</reference>
<evidence type="ECO:0008006" key="8">
    <source>
        <dbReference type="Google" id="ProtNLM"/>
    </source>
</evidence>
<dbReference type="SUPFAM" id="SSF54768">
    <property type="entry name" value="dsRNA-binding domain-like"/>
    <property type="match status" value="1"/>
</dbReference>
<dbReference type="PANTHER" id="PTHR14950:SF70">
    <property type="entry name" value="ENDORIBONUCLEASE DICER HOMOLOG 2"/>
    <property type="match status" value="1"/>
</dbReference>
<dbReference type="PROSITE" id="PS50142">
    <property type="entry name" value="RNASE_3_2"/>
    <property type="match status" value="1"/>
</dbReference>
<accession>A0A4Y7J135</accession>
<dbReference type="EMBL" id="CM010717">
    <property type="protein sequence ID" value="RZC53760.1"/>
    <property type="molecule type" value="Genomic_DNA"/>
</dbReference>
<dbReference type="Pfam" id="PF00035">
    <property type="entry name" value="dsrm"/>
    <property type="match status" value="1"/>
</dbReference>
<keyword evidence="7" id="KW-1185">Reference proteome</keyword>
<dbReference type="GO" id="GO:0004525">
    <property type="term" value="F:ribonuclease III activity"/>
    <property type="evidence" value="ECO:0007669"/>
    <property type="project" value="InterPro"/>
</dbReference>
<evidence type="ECO:0000256" key="3">
    <source>
        <dbReference type="PROSITE-ProRule" id="PRU00266"/>
    </source>
</evidence>
<dbReference type="Pfam" id="PF00636">
    <property type="entry name" value="Ribonuclease_3"/>
    <property type="match status" value="1"/>
</dbReference>
<evidence type="ECO:0000313" key="6">
    <source>
        <dbReference type="EMBL" id="RZC53760.1"/>
    </source>
</evidence>
<dbReference type="SUPFAM" id="SSF69065">
    <property type="entry name" value="RNase III domain-like"/>
    <property type="match status" value="2"/>
</dbReference>
<dbReference type="InterPro" id="IPR000999">
    <property type="entry name" value="RNase_III_dom"/>
</dbReference>
<evidence type="ECO:0000256" key="1">
    <source>
        <dbReference type="ARBA" id="ARBA00022801"/>
    </source>
</evidence>
<feature type="domain" description="RNase III" evidence="5">
    <location>
        <begin position="52"/>
        <end position="183"/>
    </location>
</feature>
<dbReference type="SMART" id="SM00535">
    <property type="entry name" value="RIBOc"/>
    <property type="match status" value="1"/>
</dbReference>
<evidence type="ECO:0000313" key="7">
    <source>
        <dbReference type="Proteomes" id="UP000316621"/>
    </source>
</evidence>
<dbReference type="Gene3D" id="3.30.160.20">
    <property type="match status" value="1"/>
</dbReference>
<protein>
    <recommendedName>
        <fullName evidence="8">RNase III domain-containing protein</fullName>
    </recommendedName>
</protein>
<organism evidence="6 7">
    <name type="scientific">Papaver somniferum</name>
    <name type="common">Opium poppy</name>
    <dbReference type="NCBI Taxonomy" id="3469"/>
    <lineage>
        <taxon>Eukaryota</taxon>
        <taxon>Viridiplantae</taxon>
        <taxon>Streptophyta</taxon>
        <taxon>Embryophyta</taxon>
        <taxon>Tracheophyta</taxon>
        <taxon>Spermatophyta</taxon>
        <taxon>Magnoliopsida</taxon>
        <taxon>Ranunculales</taxon>
        <taxon>Papaveraceae</taxon>
        <taxon>Papaveroideae</taxon>
        <taxon>Papaver</taxon>
    </lineage>
</organism>
<dbReference type="OMA" id="EDKIGYR"/>
<dbReference type="STRING" id="3469.A0A4Y7J135"/>